<dbReference type="Gene3D" id="3.40.525.10">
    <property type="entry name" value="CRAL-TRIO lipid binding domain"/>
    <property type="match status" value="1"/>
</dbReference>
<dbReference type="SUPFAM" id="SSF52087">
    <property type="entry name" value="CRAL/TRIO domain"/>
    <property type="match status" value="1"/>
</dbReference>
<dbReference type="EMBL" id="JARPUR010000003">
    <property type="protein sequence ID" value="KAK4880035.1"/>
    <property type="molecule type" value="Genomic_DNA"/>
</dbReference>
<dbReference type="PRINTS" id="PR00180">
    <property type="entry name" value="CRETINALDHBP"/>
</dbReference>
<dbReference type="Gene3D" id="1.20.5.1200">
    <property type="entry name" value="Alpha-tocopherol transfer"/>
    <property type="match status" value="1"/>
</dbReference>
<dbReference type="SMART" id="SM00516">
    <property type="entry name" value="SEC14"/>
    <property type="match status" value="1"/>
</dbReference>
<dbReference type="Gene3D" id="1.10.8.20">
    <property type="entry name" value="N-terminal domain of phosphatidylinositol transfer protein sec14p"/>
    <property type="match status" value="1"/>
</dbReference>
<dbReference type="CDD" id="cd00170">
    <property type="entry name" value="SEC14"/>
    <property type="match status" value="1"/>
</dbReference>
<proteinExistence type="predicted"/>
<keyword evidence="3" id="KW-1185">Reference proteome</keyword>
<dbReference type="Pfam" id="PF00650">
    <property type="entry name" value="CRAL_TRIO"/>
    <property type="match status" value="1"/>
</dbReference>
<feature type="domain" description="CRAL-TRIO" evidence="1">
    <location>
        <begin position="90"/>
        <end position="252"/>
    </location>
</feature>
<reference evidence="3" key="1">
    <citation type="submission" date="2023-01" db="EMBL/GenBank/DDBJ databases">
        <title>Key to firefly adult light organ development and bioluminescence: homeobox transcription factors regulate luciferase expression and transportation to peroxisome.</title>
        <authorList>
            <person name="Fu X."/>
        </authorList>
    </citation>
    <scope>NUCLEOTIDE SEQUENCE [LARGE SCALE GENOMIC DNA]</scope>
</reference>
<gene>
    <name evidence="2" type="ORF">RN001_008181</name>
</gene>
<comment type="caution">
    <text evidence="2">The sequence shown here is derived from an EMBL/GenBank/DDBJ whole genome shotgun (WGS) entry which is preliminary data.</text>
</comment>
<dbReference type="SUPFAM" id="SSF46938">
    <property type="entry name" value="CRAL/TRIO N-terminal domain"/>
    <property type="match status" value="1"/>
</dbReference>
<sequence length="303" mass="35210">MYRRVVTKEIEEIARVELNETPQNRIETLAHIEEWIKKQPHINLRMGGFWLLNFIRGCKFSTQKVKEKLEDYLKLKHTAPEVFSNRDPLLPPLQDMLKKGSITPFGTPDKECVIVRWEGFDPNKVCFNDILKLASMFLDAFMLESETCMAVGQYVIIDLKGFSYAFLPQITPLTLKRIVYNMLITYPMRIKCIYFINCVSCVETLYNLTKSFLSTKIQNRISFFGDDFNEIFKTIPKKYFPIEYGGCANSIDEIADLWKNEIESCRNWLLDDTNCCLNNVKKVSNGNGIINGTHGSFRKLEFD</sequence>
<dbReference type="GO" id="GO:1902936">
    <property type="term" value="F:phosphatidylinositol bisphosphate binding"/>
    <property type="evidence" value="ECO:0007669"/>
    <property type="project" value="TreeGrafter"/>
</dbReference>
<dbReference type="Proteomes" id="UP001353858">
    <property type="component" value="Unassembled WGS sequence"/>
</dbReference>
<evidence type="ECO:0000313" key="3">
    <source>
        <dbReference type="Proteomes" id="UP001353858"/>
    </source>
</evidence>
<protein>
    <recommendedName>
        <fullName evidence="1">CRAL-TRIO domain-containing protein</fullName>
    </recommendedName>
</protein>
<evidence type="ECO:0000313" key="2">
    <source>
        <dbReference type="EMBL" id="KAK4880035.1"/>
    </source>
</evidence>
<dbReference type="InterPro" id="IPR036273">
    <property type="entry name" value="CRAL/TRIO_N_dom_sf"/>
</dbReference>
<dbReference type="GO" id="GO:0016020">
    <property type="term" value="C:membrane"/>
    <property type="evidence" value="ECO:0007669"/>
    <property type="project" value="TreeGrafter"/>
</dbReference>
<dbReference type="AlphaFoldDB" id="A0AAN7SR93"/>
<name>A0AAN7SR93_9COLE</name>
<dbReference type="PANTHER" id="PTHR10174">
    <property type="entry name" value="ALPHA-TOCOPHEROL TRANSFER PROTEIN-RELATED"/>
    <property type="match status" value="1"/>
</dbReference>
<dbReference type="PROSITE" id="PS50191">
    <property type="entry name" value="CRAL_TRIO"/>
    <property type="match status" value="1"/>
</dbReference>
<dbReference type="PANTHER" id="PTHR10174:SF224">
    <property type="entry name" value="RETINOL-BINDING PROTEIN PINTA"/>
    <property type="match status" value="1"/>
</dbReference>
<organism evidence="2 3">
    <name type="scientific">Aquatica leii</name>
    <dbReference type="NCBI Taxonomy" id="1421715"/>
    <lineage>
        <taxon>Eukaryota</taxon>
        <taxon>Metazoa</taxon>
        <taxon>Ecdysozoa</taxon>
        <taxon>Arthropoda</taxon>
        <taxon>Hexapoda</taxon>
        <taxon>Insecta</taxon>
        <taxon>Pterygota</taxon>
        <taxon>Neoptera</taxon>
        <taxon>Endopterygota</taxon>
        <taxon>Coleoptera</taxon>
        <taxon>Polyphaga</taxon>
        <taxon>Elateriformia</taxon>
        <taxon>Elateroidea</taxon>
        <taxon>Lampyridae</taxon>
        <taxon>Luciolinae</taxon>
        <taxon>Aquatica</taxon>
    </lineage>
</organism>
<evidence type="ECO:0000259" key="1">
    <source>
        <dbReference type="PROSITE" id="PS50191"/>
    </source>
</evidence>
<dbReference type="InterPro" id="IPR001251">
    <property type="entry name" value="CRAL-TRIO_dom"/>
</dbReference>
<dbReference type="InterPro" id="IPR036865">
    <property type="entry name" value="CRAL-TRIO_dom_sf"/>
</dbReference>
<accession>A0AAN7SR93</accession>